<dbReference type="AlphaFoldDB" id="A0AAE3GQC5"/>
<proteinExistence type="predicted"/>
<dbReference type="Pfam" id="PF01844">
    <property type="entry name" value="HNH"/>
    <property type="match status" value="1"/>
</dbReference>
<dbReference type="GO" id="GO:0004519">
    <property type="term" value="F:endonuclease activity"/>
    <property type="evidence" value="ECO:0007669"/>
    <property type="project" value="UniProtKB-KW"/>
</dbReference>
<dbReference type="GO" id="GO:0008270">
    <property type="term" value="F:zinc ion binding"/>
    <property type="evidence" value="ECO:0007669"/>
    <property type="project" value="InterPro"/>
</dbReference>
<evidence type="ECO:0000313" key="3">
    <source>
        <dbReference type="Proteomes" id="UP001204953"/>
    </source>
</evidence>
<dbReference type="EMBL" id="JAMZMM010000044">
    <property type="protein sequence ID" value="MCP2728214.1"/>
    <property type="molecule type" value="Genomic_DNA"/>
</dbReference>
<comment type="caution">
    <text evidence="2">The sequence shown here is derived from an EMBL/GenBank/DDBJ whole genome shotgun (WGS) entry which is preliminary data.</text>
</comment>
<dbReference type="Gene3D" id="1.10.30.50">
    <property type="match status" value="1"/>
</dbReference>
<feature type="domain" description="HNH" evidence="1">
    <location>
        <begin position="19"/>
        <end position="49"/>
    </location>
</feature>
<evidence type="ECO:0000313" key="2">
    <source>
        <dbReference type="EMBL" id="MCP2728214.1"/>
    </source>
</evidence>
<dbReference type="Proteomes" id="UP001204953">
    <property type="component" value="Unassembled WGS sequence"/>
</dbReference>
<sequence>MSISERTRKLVRERAEYLCEYCHASEEASAAQFDIDHIVPQSLGGLDDIYWG</sequence>
<dbReference type="InterPro" id="IPR003615">
    <property type="entry name" value="HNH_nuc"/>
</dbReference>
<keyword evidence="2" id="KW-0378">Hydrolase</keyword>
<keyword evidence="2" id="KW-0255">Endonuclease</keyword>
<evidence type="ECO:0000259" key="1">
    <source>
        <dbReference type="Pfam" id="PF01844"/>
    </source>
</evidence>
<keyword evidence="3" id="KW-1185">Reference proteome</keyword>
<dbReference type="InterPro" id="IPR002711">
    <property type="entry name" value="HNH"/>
</dbReference>
<organism evidence="2 3">
    <name type="scientific">Limnofasciculus baicalensis BBK-W-15</name>
    <dbReference type="NCBI Taxonomy" id="2699891"/>
    <lineage>
        <taxon>Bacteria</taxon>
        <taxon>Bacillati</taxon>
        <taxon>Cyanobacteriota</taxon>
        <taxon>Cyanophyceae</taxon>
        <taxon>Coleofasciculales</taxon>
        <taxon>Coleofasciculaceae</taxon>
        <taxon>Limnofasciculus</taxon>
        <taxon>Limnofasciculus baicalensis</taxon>
    </lineage>
</organism>
<dbReference type="RefSeq" id="WP_254011015.1">
    <property type="nucleotide sequence ID" value="NZ_JAMZMM010000044.1"/>
</dbReference>
<name>A0AAE3GQC5_9CYAN</name>
<gene>
    <name evidence="2" type="ORF">NJ959_06970</name>
</gene>
<dbReference type="CDD" id="cd00085">
    <property type="entry name" value="HNHc"/>
    <property type="match status" value="1"/>
</dbReference>
<protein>
    <submittedName>
        <fullName evidence="2">HNH endonuclease</fullName>
    </submittedName>
</protein>
<reference evidence="2" key="1">
    <citation type="submission" date="2022-06" db="EMBL/GenBank/DDBJ databases">
        <title>New cyanobacteria of genus Symplocastrum in benthos of Lake Baikal.</title>
        <authorList>
            <person name="Sorokovikova E."/>
            <person name="Tikhonova I."/>
            <person name="Krasnopeev A."/>
            <person name="Evseev P."/>
            <person name="Gladkikh A."/>
            <person name="Belykh O."/>
        </authorList>
    </citation>
    <scope>NUCLEOTIDE SEQUENCE</scope>
    <source>
        <strain evidence="2">BBK-W-15</strain>
    </source>
</reference>
<dbReference type="GO" id="GO:0003676">
    <property type="term" value="F:nucleic acid binding"/>
    <property type="evidence" value="ECO:0007669"/>
    <property type="project" value="InterPro"/>
</dbReference>
<keyword evidence="2" id="KW-0540">Nuclease</keyword>
<accession>A0AAE3GQC5</accession>